<dbReference type="EMBL" id="CP000822">
    <property type="protein sequence ID" value="ABV15730.1"/>
    <property type="molecule type" value="Genomic_DNA"/>
</dbReference>
<dbReference type="AlphaFoldDB" id="A8AQG7"/>
<dbReference type="STRING" id="290338.CKO_04680"/>
<protein>
    <submittedName>
        <fullName evidence="1">Uncharacterized protein</fullName>
    </submittedName>
</protein>
<sequence length="112" mass="12996">MLQNVAYVSFSHHFRALHLFFPVYTLHIASSIRSQNLALPLLKRVWPKPQTGKDVPERLSITIISPHRMHYEKDDDSQPGCGRRAACCCKSGACWRNTGCRKEKRIRTMWDQ</sequence>
<accession>A8AQG7</accession>
<name>A8AQG7_CITK8</name>
<evidence type="ECO:0000313" key="1">
    <source>
        <dbReference type="EMBL" id="ABV15730.1"/>
    </source>
</evidence>
<evidence type="ECO:0000313" key="2">
    <source>
        <dbReference type="Proteomes" id="UP000008148"/>
    </source>
</evidence>
<dbReference type="KEGG" id="cko:CKO_04680"/>
<gene>
    <name evidence="1" type="ordered locus">CKO_04680</name>
</gene>
<organism evidence="1 2">
    <name type="scientific">Citrobacter koseri (strain ATCC BAA-895 / CDC 4225-83 / SGSC4696)</name>
    <dbReference type="NCBI Taxonomy" id="290338"/>
    <lineage>
        <taxon>Bacteria</taxon>
        <taxon>Pseudomonadati</taxon>
        <taxon>Pseudomonadota</taxon>
        <taxon>Gammaproteobacteria</taxon>
        <taxon>Enterobacterales</taxon>
        <taxon>Enterobacteriaceae</taxon>
        <taxon>Citrobacter</taxon>
    </lineage>
</organism>
<dbReference type="HOGENOM" id="CLU_2141462_0_0_6"/>
<dbReference type="Proteomes" id="UP000008148">
    <property type="component" value="Chromosome"/>
</dbReference>
<keyword evidence="2" id="KW-1185">Reference proteome</keyword>
<reference evidence="1 2" key="1">
    <citation type="submission" date="2007-08" db="EMBL/GenBank/DDBJ databases">
        <authorList>
            <consortium name="The Citrobacter koseri Genome Sequencing Project"/>
            <person name="McClelland M."/>
            <person name="Sanderson E.K."/>
            <person name="Porwollik S."/>
            <person name="Spieth J."/>
            <person name="Clifton W.S."/>
            <person name="Latreille P."/>
            <person name="Courtney L."/>
            <person name="Wang C."/>
            <person name="Pepin K."/>
            <person name="Bhonagiri V."/>
            <person name="Nash W."/>
            <person name="Johnson M."/>
            <person name="Thiruvilangam P."/>
            <person name="Wilson R."/>
        </authorList>
    </citation>
    <scope>NUCLEOTIDE SEQUENCE [LARGE SCALE GENOMIC DNA]</scope>
    <source>
        <strain evidence="2">ATCC BAA-895 / CDC 4225-83 / SGSC4696</strain>
    </source>
</reference>
<proteinExistence type="predicted"/>